<dbReference type="PROSITE" id="PS50943">
    <property type="entry name" value="HTH_CROC1"/>
    <property type="match status" value="1"/>
</dbReference>
<dbReference type="GO" id="GO:0005829">
    <property type="term" value="C:cytosol"/>
    <property type="evidence" value="ECO:0007669"/>
    <property type="project" value="TreeGrafter"/>
</dbReference>
<dbReference type="Gene3D" id="1.10.260.40">
    <property type="entry name" value="lambda repressor-like DNA-binding domains"/>
    <property type="match status" value="1"/>
</dbReference>
<dbReference type="InterPro" id="IPR001387">
    <property type="entry name" value="Cro/C1-type_HTH"/>
</dbReference>
<evidence type="ECO:0000256" key="1">
    <source>
        <dbReference type="ARBA" id="ARBA00023125"/>
    </source>
</evidence>
<reference evidence="3" key="1">
    <citation type="submission" date="2020-10" db="EMBL/GenBank/DDBJ databases">
        <authorList>
            <person name="Gilroy R."/>
        </authorList>
    </citation>
    <scope>NUCLEOTIDE SEQUENCE</scope>
    <source>
        <strain evidence="3">6276</strain>
    </source>
</reference>
<gene>
    <name evidence="3" type="ORF">IAC10_04055</name>
</gene>
<dbReference type="PANTHER" id="PTHR46797">
    <property type="entry name" value="HTH-TYPE TRANSCRIPTIONAL REGULATOR"/>
    <property type="match status" value="1"/>
</dbReference>
<name>A0A9D1EYJ0_9BACT</name>
<dbReference type="Pfam" id="PF01381">
    <property type="entry name" value="HTH_3"/>
    <property type="match status" value="1"/>
</dbReference>
<evidence type="ECO:0000313" key="3">
    <source>
        <dbReference type="EMBL" id="HIS35787.1"/>
    </source>
</evidence>
<comment type="caution">
    <text evidence="3">The sequence shown here is derived from an EMBL/GenBank/DDBJ whole genome shotgun (WGS) entry which is preliminary data.</text>
</comment>
<dbReference type="Proteomes" id="UP000823928">
    <property type="component" value="Unassembled WGS sequence"/>
</dbReference>
<dbReference type="GO" id="GO:0003700">
    <property type="term" value="F:DNA-binding transcription factor activity"/>
    <property type="evidence" value="ECO:0007669"/>
    <property type="project" value="TreeGrafter"/>
</dbReference>
<dbReference type="CDD" id="cd00093">
    <property type="entry name" value="HTH_XRE"/>
    <property type="match status" value="1"/>
</dbReference>
<evidence type="ECO:0000313" key="4">
    <source>
        <dbReference type="Proteomes" id="UP000823928"/>
    </source>
</evidence>
<proteinExistence type="predicted"/>
<dbReference type="InterPro" id="IPR010982">
    <property type="entry name" value="Lambda_DNA-bd_dom_sf"/>
</dbReference>
<keyword evidence="1" id="KW-0238">DNA-binding</keyword>
<dbReference type="InterPro" id="IPR050807">
    <property type="entry name" value="TransReg_Diox_bact_type"/>
</dbReference>
<feature type="domain" description="HTH cro/C1-type" evidence="2">
    <location>
        <begin position="7"/>
        <end position="61"/>
    </location>
</feature>
<sequence length="93" mass="10474">MDVGNRIKQLREQNKYSQNYLADIAGISQTHLRRVELGTADITVGHLQLVCDALGISLKDFFNVSEEQEDISSAISNLTPKQRNLLLEFLKSI</sequence>
<dbReference type="SUPFAM" id="SSF47413">
    <property type="entry name" value="lambda repressor-like DNA-binding domains"/>
    <property type="match status" value="1"/>
</dbReference>
<accession>A0A9D1EYJ0</accession>
<dbReference type="GO" id="GO:0003677">
    <property type="term" value="F:DNA binding"/>
    <property type="evidence" value="ECO:0007669"/>
    <property type="project" value="UniProtKB-KW"/>
</dbReference>
<dbReference type="PANTHER" id="PTHR46797:SF1">
    <property type="entry name" value="METHYLPHOSPHONATE SYNTHASE"/>
    <property type="match status" value="1"/>
</dbReference>
<dbReference type="SMART" id="SM00530">
    <property type="entry name" value="HTH_XRE"/>
    <property type="match status" value="1"/>
</dbReference>
<protein>
    <submittedName>
        <fullName evidence="3">Helix-turn-helix transcriptional regulator</fullName>
    </submittedName>
</protein>
<evidence type="ECO:0000259" key="2">
    <source>
        <dbReference type="PROSITE" id="PS50943"/>
    </source>
</evidence>
<dbReference type="EMBL" id="DVIU01000083">
    <property type="protein sequence ID" value="HIS35787.1"/>
    <property type="molecule type" value="Genomic_DNA"/>
</dbReference>
<organism evidence="3 4">
    <name type="scientific">Candidatus Scatousia excrementigallinarum</name>
    <dbReference type="NCBI Taxonomy" id="2840935"/>
    <lineage>
        <taxon>Bacteria</taxon>
        <taxon>Candidatus Scatousia</taxon>
    </lineage>
</organism>
<reference evidence="3" key="2">
    <citation type="journal article" date="2021" name="PeerJ">
        <title>Extensive microbial diversity within the chicken gut microbiome revealed by metagenomics and culture.</title>
        <authorList>
            <person name="Gilroy R."/>
            <person name="Ravi A."/>
            <person name="Getino M."/>
            <person name="Pursley I."/>
            <person name="Horton D.L."/>
            <person name="Alikhan N.F."/>
            <person name="Baker D."/>
            <person name="Gharbi K."/>
            <person name="Hall N."/>
            <person name="Watson M."/>
            <person name="Adriaenssens E.M."/>
            <person name="Foster-Nyarko E."/>
            <person name="Jarju S."/>
            <person name="Secka A."/>
            <person name="Antonio M."/>
            <person name="Oren A."/>
            <person name="Chaudhuri R.R."/>
            <person name="La Ragione R."/>
            <person name="Hildebrand F."/>
            <person name="Pallen M.J."/>
        </authorList>
    </citation>
    <scope>NUCLEOTIDE SEQUENCE</scope>
    <source>
        <strain evidence="3">6276</strain>
    </source>
</reference>
<dbReference type="AlphaFoldDB" id="A0A9D1EYJ0"/>